<keyword evidence="4" id="KW-1185">Reference proteome</keyword>
<dbReference type="GO" id="GO:0006508">
    <property type="term" value="P:proteolysis"/>
    <property type="evidence" value="ECO:0007669"/>
    <property type="project" value="InterPro"/>
</dbReference>
<dbReference type="EnsemblPlants" id="TraesCS5D02G532900.1">
    <property type="protein sequence ID" value="TraesCS5D02G532900.1"/>
    <property type="gene ID" value="TraesCS5D02G532900"/>
</dbReference>
<dbReference type="AlphaFoldDB" id="A0A3B6N2C9"/>
<comment type="similarity">
    <text evidence="1">Belongs to the peptidase A1 family.</text>
</comment>
<evidence type="ECO:0000313" key="3">
    <source>
        <dbReference type="EnsemblPlants" id="TraesCS5D02G532900.1"/>
    </source>
</evidence>
<dbReference type="Gramene" id="TraesRN5D0101199000.1">
    <property type="protein sequence ID" value="TraesRN5D0101199000.1"/>
    <property type="gene ID" value="TraesRN5D0101199000"/>
</dbReference>
<sequence>MQHCYSLCVCACVLLNVNSTIPGRISGVFLFDIFAINCRPHYSVNMKSIYVNGKEVSIDSSLFTTSNTKGTIVDSGTSLAYLADGIYGPVTRAIKASVVQSVGTFEDMGDDCYFVSRSNSTASLFPTVTLYFEGGAAITLVPKDYLVLRGYYDEDLSSKKNDIEEILCIGFQRSQSIYKYEQTTILGDLVLHDKVFVFDLEKMRMGWVNYNCSLLNTISSSMGDRLASHKNGLIAIGVAILHTSIIAGINTRIFSS</sequence>
<evidence type="ECO:0000313" key="4">
    <source>
        <dbReference type="Proteomes" id="UP000019116"/>
    </source>
</evidence>
<proteinExistence type="inferred from homology"/>
<dbReference type="Proteomes" id="UP000019116">
    <property type="component" value="Chromosome 5D"/>
</dbReference>
<accession>A0A3B6N2C9</accession>
<dbReference type="OrthoDB" id="2747330at2759"/>
<dbReference type="Gramene" id="TraesCS5D03G1162600.1">
    <property type="protein sequence ID" value="TraesCS5D03G1162600.1.CDS"/>
    <property type="gene ID" value="TraesCS5D03G1162600"/>
</dbReference>
<dbReference type="Gramene" id="TraesWEE_scaffold_031117_01G000200.1">
    <property type="protein sequence ID" value="TraesWEE_scaffold_031117_01G000200.1"/>
    <property type="gene ID" value="TraesWEE_scaffold_031117_01G000200"/>
</dbReference>
<dbReference type="InterPro" id="IPR033121">
    <property type="entry name" value="PEPTIDASE_A1"/>
</dbReference>
<dbReference type="InterPro" id="IPR021109">
    <property type="entry name" value="Peptidase_aspartic_dom_sf"/>
</dbReference>
<dbReference type="PROSITE" id="PS51767">
    <property type="entry name" value="PEPTIDASE_A1"/>
    <property type="match status" value="1"/>
</dbReference>
<dbReference type="PANTHER" id="PTHR13683">
    <property type="entry name" value="ASPARTYL PROTEASES"/>
    <property type="match status" value="1"/>
</dbReference>
<reference evidence="3" key="1">
    <citation type="submission" date="2018-08" db="EMBL/GenBank/DDBJ databases">
        <authorList>
            <person name="Rossello M."/>
        </authorList>
    </citation>
    <scope>NUCLEOTIDE SEQUENCE [LARGE SCALE GENOMIC DNA]</scope>
    <source>
        <strain evidence="3">cv. Chinese Spring</strain>
    </source>
</reference>
<reference evidence="3" key="2">
    <citation type="submission" date="2018-10" db="UniProtKB">
        <authorList>
            <consortium name="EnsemblPlants"/>
        </authorList>
    </citation>
    <scope>IDENTIFICATION</scope>
</reference>
<gene>
    <name evidence="3" type="primary">LOC123123778</name>
</gene>
<dbReference type="Gramene" id="TraesCS5D02G532900.1">
    <property type="protein sequence ID" value="TraesCS5D02G532900.1"/>
    <property type="gene ID" value="TraesCS5D02G532900"/>
</dbReference>
<feature type="domain" description="Peptidase A1" evidence="2">
    <location>
        <begin position="1"/>
        <end position="208"/>
    </location>
</feature>
<dbReference type="Gramene" id="TraesROB_scaffold_092326_01G000100.1">
    <property type="protein sequence ID" value="TraesROB_scaffold_092326_01G000100.1"/>
    <property type="gene ID" value="TraesROB_scaffold_092326_01G000100"/>
</dbReference>
<name>A0A3B6N2C9_WHEAT</name>
<protein>
    <recommendedName>
        <fullName evidence="2">Peptidase A1 domain-containing protein</fullName>
    </recommendedName>
</protein>
<dbReference type="InterPro" id="IPR032799">
    <property type="entry name" value="TAXi_C"/>
</dbReference>
<dbReference type="SUPFAM" id="SSF50630">
    <property type="entry name" value="Acid proteases"/>
    <property type="match status" value="1"/>
</dbReference>
<dbReference type="GO" id="GO:0004190">
    <property type="term" value="F:aspartic-type endopeptidase activity"/>
    <property type="evidence" value="ECO:0007669"/>
    <property type="project" value="InterPro"/>
</dbReference>
<dbReference type="Pfam" id="PF14541">
    <property type="entry name" value="TAXi_C"/>
    <property type="match status" value="1"/>
</dbReference>
<dbReference type="InterPro" id="IPR001461">
    <property type="entry name" value="Aspartic_peptidase_A1"/>
</dbReference>
<dbReference type="PANTHER" id="PTHR13683:SF830">
    <property type="entry name" value="PEPTIDASE A1 DOMAIN-CONTAINING PROTEIN"/>
    <property type="match status" value="1"/>
</dbReference>
<dbReference type="Gene3D" id="2.40.70.10">
    <property type="entry name" value="Acid Proteases"/>
    <property type="match status" value="1"/>
</dbReference>
<evidence type="ECO:0000256" key="1">
    <source>
        <dbReference type="ARBA" id="ARBA00007447"/>
    </source>
</evidence>
<organism evidence="3">
    <name type="scientific">Triticum aestivum</name>
    <name type="common">Wheat</name>
    <dbReference type="NCBI Taxonomy" id="4565"/>
    <lineage>
        <taxon>Eukaryota</taxon>
        <taxon>Viridiplantae</taxon>
        <taxon>Streptophyta</taxon>
        <taxon>Embryophyta</taxon>
        <taxon>Tracheophyta</taxon>
        <taxon>Spermatophyta</taxon>
        <taxon>Magnoliopsida</taxon>
        <taxon>Liliopsida</taxon>
        <taxon>Poales</taxon>
        <taxon>Poaceae</taxon>
        <taxon>BOP clade</taxon>
        <taxon>Pooideae</taxon>
        <taxon>Triticodae</taxon>
        <taxon>Triticeae</taxon>
        <taxon>Triticinae</taxon>
        <taxon>Triticum</taxon>
    </lineage>
</organism>
<dbReference type="SMR" id="A0A3B6N2C9"/>
<evidence type="ECO:0000259" key="2">
    <source>
        <dbReference type="PROSITE" id="PS51767"/>
    </source>
</evidence>
<dbReference type="Gramene" id="TraesKAR5D01G0401810.1">
    <property type="protein sequence ID" value="cds.TraesKAR5D01G0401810.1"/>
    <property type="gene ID" value="TraesKAR5D01G0401810"/>
</dbReference>